<dbReference type="AlphaFoldDB" id="C6SND5"/>
<reference evidence="1" key="1">
    <citation type="journal article" date="2008" name="Proc. Natl. Acad. Sci. U.S.A.">
        <title>Whole-genome comparison of disease and carriage strains provides insights into virulence evolution in Neisseria meningitidis.</title>
        <authorList>
            <person name="Schoen C."/>
            <person name="Blom J."/>
            <person name="Claus H."/>
            <person name="Schramm-Glueck A."/>
            <person name="Brandt P."/>
            <person name="Mueller T."/>
            <person name="Goesmann A."/>
            <person name="Joseph B."/>
            <person name="Konietzny S."/>
            <person name="Kurzai O."/>
            <person name="Schmitt C."/>
            <person name="Friedrich T."/>
            <person name="Linke B."/>
            <person name="Vogel U."/>
            <person name="Frosch M."/>
        </authorList>
    </citation>
    <scope>NUCLEOTIDE SEQUENCE</scope>
    <source>
        <strain evidence="1">Alpha275</strain>
    </source>
</reference>
<organism evidence="1">
    <name type="scientific">Neisseria meningitidis alpha275</name>
    <dbReference type="NCBI Taxonomy" id="295996"/>
    <lineage>
        <taxon>Bacteria</taxon>
        <taxon>Pseudomonadati</taxon>
        <taxon>Pseudomonadota</taxon>
        <taxon>Betaproteobacteria</taxon>
        <taxon>Neisseriales</taxon>
        <taxon>Neisseriaceae</taxon>
        <taxon>Neisseria</taxon>
    </lineage>
</organism>
<protein>
    <submittedName>
        <fullName evidence="1">Uncharacterized protein</fullName>
    </submittedName>
</protein>
<name>C6SND5_NEIME</name>
<dbReference type="EMBL" id="AM889138">
    <property type="protein sequence ID" value="CBA10021.1"/>
    <property type="molecule type" value="Genomic_DNA"/>
</dbReference>
<proteinExistence type="predicted"/>
<sequence length="76" mass="8413">MPSERNRVSDGILSDGAQTESVYRQNPVSVYRNRVAPCRFDIGTLKMPSEPAIRASDGILSDIRAIRRSARLSGFC</sequence>
<evidence type="ECO:0000313" key="1">
    <source>
        <dbReference type="EMBL" id="CBA10021.1"/>
    </source>
</evidence>
<accession>C6SND5</accession>
<gene>
    <name evidence="1" type="ORF">NMW_2468</name>
</gene>